<sequence length="162" mass="19108">PIISGNNKIGDGTFILTMAQTVVRNPVIENRESRIIIKKDQNQSKNGIENYVKYLSSDFLRRILTNSYVTKKEAENRLLQEKRRILKSISPENKNKYIECFNKYFRENFTAKYNQVAKDLYVISKRRYKLVPTNQKQEISLGCCYLAIFLIVLFSILFRIRI</sequence>
<proteinExistence type="predicted"/>
<accession>A0A0F8X9Z5</accession>
<dbReference type="EMBL" id="LAZR01060318">
    <property type="protein sequence ID" value="KKK65937.1"/>
    <property type="molecule type" value="Genomic_DNA"/>
</dbReference>
<feature type="non-terminal residue" evidence="2">
    <location>
        <position position="1"/>
    </location>
</feature>
<protein>
    <submittedName>
        <fullName evidence="2">Uncharacterized protein</fullName>
    </submittedName>
</protein>
<evidence type="ECO:0000256" key="1">
    <source>
        <dbReference type="SAM" id="Phobius"/>
    </source>
</evidence>
<dbReference type="AlphaFoldDB" id="A0A0F8X9Z5"/>
<evidence type="ECO:0000313" key="2">
    <source>
        <dbReference type="EMBL" id="KKK65937.1"/>
    </source>
</evidence>
<keyword evidence="1" id="KW-0812">Transmembrane</keyword>
<gene>
    <name evidence="2" type="ORF">LCGC14_2969110</name>
</gene>
<keyword evidence="1" id="KW-0472">Membrane</keyword>
<name>A0A0F8X9Z5_9ZZZZ</name>
<comment type="caution">
    <text evidence="2">The sequence shown here is derived from an EMBL/GenBank/DDBJ whole genome shotgun (WGS) entry which is preliminary data.</text>
</comment>
<organism evidence="2">
    <name type="scientific">marine sediment metagenome</name>
    <dbReference type="NCBI Taxonomy" id="412755"/>
    <lineage>
        <taxon>unclassified sequences</taxon>
        <taxon>metagenomes</taxon>
        <taxon>ecological metagenomes</taxon>
    </lineage>
</organism>
<reference evidence="2" key="1">
    <citation type="journal article" date="2015" name="Nature">
        <title>Complex archaea that bridge the gap between prokaryotes and eukaryotes.</title>
        <authorList>
            <person name="Spang A."/>
            <person name="Saw J.H."/>
            <person name="Jorgensen S.L."/>
            <person name="Zaremba-Niedzwiedzka K."/>
            <person name="Martijn J."/>
            <person name="Lind A.E."/>
            <person name="van Eijk R."/>
            <person name="Schleper C."/>
            <person name="Guy L."/>
            <person name="Ettema T.J."/>
        </authorList>
    </citation>
    <scope>NUCLEOTIDE SEQUENCE</scope>
</reference>
<keyword evidence="1" id="KW-1133">Transmembrane helix</keyword>
<feature type="transmembrane region" description="Helical" evidence="1">
    <location>
        <begin position="139"/>
        <end position="158"/>
    </location>
</feature>